<feature type="domain" description="Bicarbonate transporter-like transmembrane" evidence="7">
    <location>
        <begin position="1"/>
        <end position="36"/>
    </location>
</feature>
<evidence type="ECO:0000313" key="8">
    <source>
        <dbReference type="EMBL" id="WZH44519.1"/>
    </source>
</evidence>
<feature type="transmembrane region" description="Helical" evidence="6">
    <location>
        <begin position="173"/>
        <end position="194"/>
    </location>
</feature>
<dbReference type="Pfam" id="PF00955">
    <property type="entry name" value="HCO3_cotransp"/>
    <property type="match status" value="2"/>
</dbReference>
<evidence type="ECO:0000256" key="1">
    <source>
        <dbReference type="ARBA" id="ARBA00004141"/>
    </source>
</evidence>
<dbReference type="InterPro" id="IPR011531">
    <property type="entry name" value="HCO3_transpt-like_TM_dom"/>
</dbReference>
<dbReference type="PANTHER" id="PTHR11453">
    <property type="entry name" value="ANION EXCHANGE PROTEIN"/>
    <property type="match status" value="1"/>
</dbReference>
<feature type="transmembrane region" description="Helical" evidence="6">
    <location>
        <begin position="59"/>
        <end position="77"/>
    </location>
</feature>
<keyword evidence="3 6" id="KW-1133">Transmembrane helix</keyword>
<evidence type="ECO:0000313" key="9">
    <source>
        <dbReference type="Proteomes" id="UP001489902"/>
    </source>
</evidence>
<evidence type="ECO:0000256" key="4">
    <source>
        <dbReference type="ARBA" id="ARBA00023136"/>
    </source>
</evidence>
<feature type="transmembrane region" description="Helical" evidence="6">
    <location>
        <begin position="89"/>
        <end position="109"/>
    </location>
</feature>
<organism evidence="8 9">
    <name type="scientific">Fusarium acuminatum</name>
    <dbReference type="NCBI Taxonomy" id="5515"/>
    <lineage>
        <taxon>Eukaryota</taxon>
        <taxon>Fungi</taxon>
        <taxon>Dikarya</taxon>
        <taxon>Ascomycota</taxon>
        <taxon>Pezizomycotina</taxon>
        <taxon>Sordariomycetes</taxon>
        <taxon>Hypocreomycetidae</taxon>
        <taxon>Hypocreales</taxon>
        <taxon>Nectriaceae</taxon>
        <taxon>Fusarium</taxon>
        <taxon>Fusarium tricinctum species complex</taxon>
    </lineage>
</organism>
<evidence type="ECO:0000256" key="5">
    <source>
        <dbReference type="SAM" id="MobiDB-lite"/>
    </source>
</evidence>
<comment type="subcellular location">
    <subcellularLocation>
        <location evidence="1">Membrane</location>
        <topology evidence="1">Multi-pass membrane protein</topology>
    </subcellularLocation>
</comment>
<evidence type="ECO:0000259" key="7">
    <source>
        <dbReference type="Pfam" id="PF00955"/>
    </source>
</evidence>
<feature type="transmembrane region" description="Helical" evidence="6">
    <location>
        <begin position="121"/>
        <end position="141"/>
    </location>
</feature>
<feature type="transmembrane region" description="Helical" evidence="6">
    <location>
        <begin position="358"/>
        <end position="377"/>
    </location>
</feature>
<dbReference type="InterPro" id="IPR003020">
    <property type="entry name" value="HCO3_transpt_euk"/>
</dbReference>
<evidence type="ECO:0000256" key="6">
    <source>
        <dbReference type="SAM" id="Phobius"/>
    </source>
</evidence>
<name>A0ABZ2WXN8_9HYPO</name>
<protein>
    <submittedName>
        <fullName evidence="8">HCO3 transporter family-domain-containing protein</fullName>
    </submittedName>
</protein>
<feature type="compositionally biased region" description="Low complexity" evidence="5">
    <location>
        <begin position="436"/>
        <end position="450"/>
    </location>
</feature>
<feature type="compositionally biased region" description="Polar residues" evidence="5">
    <location>
        <begin position="473"/>
        <end position="484"/>
    </location>
</feature>
<proteinExistence type="predicted"/>
<sequence>MINDIRRRLPYYISDWTDAWDYRVVPATIYMYFAKWSLILHWILAITNSCNWLRWVTRFPCDIFGFYVAFIYLQKGIQVLEHLGRGQEFYLSIVAALLVFMVAYVCGEIGGSSLFRHPLRVFLKDYGTPLTIIFFTGFVHFGRMREVDLEVLPTGIAFEPTSGRNWLVNFWDLSVGDIFLALPFAVLLTILFWFDHNVSSLIAQGSEYPLRKPAGFHWDIFLLGLTTGVAGILGLPFPNGLIPQAPFHTESLCVTKAVKVDDEDGNSRDAGYSFEATHVVEQRVSNIAQGLLTLGTMTGPLLVVLHLIPHGVLAGLFFIMGVQALEGNGITAKLIFLARDRALTPSSSPLLQIRRRSAIWYFVLIELIGFGATFAITQTVAAVGFPVIIFALIPVRALLLPYIFSPEELSILDEPTASEFTMEGIGGSWGGKISEKPASQQSEPQQAPEQHGSVLAQPGAPRKSEEELAELGQVQSGRSTATRRTSLERRPQRQLDV</sequence>
<feature type="transmembrane region" description="Helical" evidence="6">
    <location>
        <begin position="301"/>
        <end position="325"/>
    </location>
</feature>
<dbReference type="PANTHER" id="PTHR11453:SF82">
    <property type="entry name" value="BORON TRANSPORTER 1"/>
    <property type="match status" value="1"/>
</dbReference>
<keyword evidence="9" id="KW-1185">Reference proteome</keyword>
<accession>A0ABZ2WXN8</accession>
<dbReference type="EMBL" id="CP151262">
    <property type="protein sequence ID" value="WZH44519.1"/>
    <property type="molecule type" value="Genomic_DNA"/>
</dbReference>
<evidence type="ECO:0000256" key="3">
    <source>
        <dbReference type="ARBA" id="ARBA00022989"/>
    </source>
</evidence>
<reference evidence="8 9" key="1">
    <citation type="submission" date="2024-04" db="EMBL/GenBank/DDBJ databases">
        <title>Complete genome sequence of Fusarium acuminatum.</title>
        <authorList>
            <person name="Lan B."/>
        </authorList>
    </citation>
    <scope>NUCLEOTIDE SEQUENCE [LARGE SCALE GENOMIC DNA]</scope>
    <source>
        <strain evidence="8">1A</strain>
    </source>
</reference>
<feature type="transmembrane region" description="Helical" evidence="6">
    <location>
        <begin position="215"/>
        <end position="237"/>
    </location>
</feature>
<keyword evidence="4 6" id="KW-0472">Membrane</keyword>
<gene>
    <name evidence="8" type="ORF">QYS62_005543</name>
</gene>
<dbReference type="Proteomes" id="UP001489902">
    <property type="component" value="Chromosome 3"/>
</dbReference>
<feature type="transmembrane region" description="Helical" evidence="6">
    <location>
        <begin position="29"/>
        <end position="47"/>
    </location>
</feature>
<dbReference type="Gene3D" id="1.10.287.570">
    <property type="entry name" value="Helical hairpin bin"/>
    <property type="match status" value="1"/>
</dbReference>
<keyword evidence="2 6" id="KW-0812">Transmembrane</keyword>
<feature type="region of interest" description="Disordered" evidence="5">
    <location>
        <begin position="431"/>
        <end position="497"/>
    </location>
</feature>
<feature type="transmembrane region" description="Helical" evidence="6">
    <location>
        <begin position="383"/>
        <end position="404"/>
    </location>
</feature>
<feature type="compositionally biased region" description="Basic and acidic residues" evidence="5">
    <location>
        <begin position="485"/>
        <end position="497"/>
    </location>
</feature>
<feature type="domain" description="Bicarbonate transporter-like transmembrane" evidence="7">
    <location>
        <begin position="89"/>
        <end position="415"/>
    </location>
</feature>
<evidence type="ECO:0000256" key="2">
    <source>
        <dbReference type="ARBA" id="ARBA00022692"/>
    </source>
</evidence>